<dbReference type="Pfam" id="PF01321">
    <property type="entry name" value="Creatinase_N"/>
    <property type="match status" value="1"/>
</dbReference>
<evidence type="ECO:0000313" key="4">
    <source>
        <dbReference type="Proteomes" id="UP000295066"/>
    </source>
</evidence>
<dbReference type="SUPFAM" id="SSF53092">
    <property type="entry name" value="Creatinase/prolidase N-terminal domain"/>
    <property type="match status" value="1"/>
</dbReference>
<dbReference type="EMBL" id="SORI01000007">
    <property type="protein sequence ID" value="TDY60834.1"/>
    <property type="molecule type" value="Genomic_DNA"/>
</dbReference>
<dbReference type="Proteomes" id="UP000295066">
    <property type="component" value="Unassembled WGS sequence"/>
</dbReference>
<dbReference type="RefSeq" id="WP_133957401.1">
    <property type="nucleotide sequence ID" value="NZ_SORI01000007.1"/>
</dbReference>
<gene>
    <name evidence="3" type="ORF">C8D99_10741</name>
</gene>
<dbReference type="Gene3D" id="3.40.350.10">
    <property type="entry name" value="Creatinase/prolidase N-terminal domain"/>
    <property type="match status" value="1"/>
</dbReference>
<sequence length="389" mass="44074">MYFEISEFHERLKKTKESMLRNKIEVLVVSDPANMNYLTGYDGWSFYVHQGLVVALDRDEPLWWGRGMDGNGAKLTTWLSPDSIRPYADDYVQNVFRHPMSFVADIIREHGWERKNLGVEADNYWFTGKCLRTLSEELPSMEITDATSLVNWVRVIKSPAEIRYMKQAARVCEHVMETAVNSITTGARESSAAANVYHACITGTDEFTGDHPAIFPIMPSNERTTCAHLGWDPERKYAPGDLVLLELCGVRFRYHCPLSRTVYIGTPPEKLRKVADTVLRGVEETLAFIRPGVTAEEVEARWRKAIEGSGVVKPSRLGYSIGANYVPDWGEHTLSLRPGDKTVLKPGMTIHLMPGIWEDDFGFENSEPFLVTDTGCEPFCSFPRKILTR</sequence>
<feature type="domain" description="Peptidase M24" evidence="1">
    <location>
        <begin position="164"/>
        <end position="372"/>
    </location>
</feature>
<reference evidence="3 4" key="1">
    <citation type="submission" date="2019-03" db="EMBL/GenBank/DDBJ databases">
        <title>Genomic Encyclopedia of Type Strains, Phase IV (KMG-IV): sequencing the most valuable type-strain genomes for metagenomic binning, comparative biology and taxonomic classification.</title>
        <authorList>
            <person name="Goeker M."/>
        </authorList>
    </citation>
    <scope>NUCLEOTIDE SEQUENCE [LARGE SCALE GENOMIC DNA]</scope>
    <source>
        <strain evidence="3 4">DSM 25964</strain>
    </source>
</reference>
<dbReference type="PANTHER" id="PTHR46112:SF2">
    <property type="entry name" value="XAA-PRO AMINOPEPTIDASE P-RELATED"/>
    <property type="match status" value="1"/>
</dbReference>
<dbReference type="Gene3D" id="3.90.230.10">
    <property type="entry name" value="Creatinase/methionine aminopeptidase superfamily"/>
    <property type="match status" value="1"/>
</dbReference>
<dbReference type="Pfam" id="PF00557">
    <property type="entry name" value="Peptidase_M24"/>
    <property type="match status" value="1"/>
</dbReference>
<dbReference type="OrthoDB" id="366799at2"/>
<evidence type="ECO:0000313" key="3">
    <source>
        <dbReference type="EMBL" id="TDY60834.1"/>
    </source>
</evidence>
<dbReference type="AlphaFoldDB" id="A0A4R8M6Q1"/>
<keyword evidence="4" id="KW-1185">Reference proteome</keyword>
<name>A0A4R8M6Q1_9BACT</name>
<dbReference type="PANTHER" id="PTHR46112">
    <property type="entry name" value="AMINOPEPTIDASE"/>
    <property type="match status" value="1"/>
</dbReference>
<dbReference type="InterPro" id="IPR036005">
    <property type="entry name" value="Creatinase/aminopeptidase-like"/>
</dbReference>
<feature type="domain" description="Creatinase N-terminal" evidence="2">
    <location>
        <begin position="11"/>
        <end position="156"/>
    </location>
</feature>
<evidence type="ECO:0000259" key="2">
    <source>
        <dbReference type="Pfam" id="PF01321"/>
    </source>
</evidence>
<proteinExistence type="predicted"/>
<dbReference type="InterPro" id="IPR050659">
    <property type="entry name" value="Peptidase_M24B"/>
</dbReference>
<dbReference type="SUPFAM" id="SSF55920">
    <property type="entry name" value="Creatinase/aminopeptidase"/>
    <property type="match status" value="1"/>
</dbReference>
<dbReference type="CDD" id="cd01066">
    <property type="entry name" value="APP_MetAP"/>
    <property type="match status" value="1"/>
</dbReference>
<dbReference type="InterPro" id="IPR000994">
    <property type="entry name" value="Pept_M24"/>
</dbReference>
<evidence type="ECO:0000259" key="1">
    <source>
        <dbReference type="Pfam" id="PF00557"/>
    </source>
</evidence>
<protein>
    <submittedName>
        <fullName evidence="3">Xaa-Pro dipeptidase</fullName>
    </submittedName>
</protein>
<organism evidence="3 4">
    <name type="scientific">Aminivibrio pyruvatiphilus</name>
    <dbReference type="NCBI Taxonomy" id="1005740"/>
    <lineage>
        <taxon>Bacteria</taxon>
        <taxon>Thermotogati</taxon>
        <taxon>Synergistota</taxon>
        <taxon>Synergistia</taxon>
        <taxon>Synergistales</taxon>
        <taxon>Aminobacteriaceae</taxon>
        <taxon>Aminivibrio</taxon>
    </lineage>
</organism>
<accession>A0A4R8M6Q1</accession>
<dbReference type="InterPro" id="IPR000587">
    <property type="entry name" value="Creatinase_N"/>
</dbReference>
<comment type="caution">
    <text evidence="3">The sequence shown here is derived from an EMBL/GenBank/DDBJ whole genome shotgun (WGS) entry which is preliminary data.</text>
</comment>
<dbReference type="InterPro" id="IPR029149">
    <property type="entry name" value="Creatin/AminoP/Spt16_N"/>
</dbReference>